<feature type="signal peptide" evidence="1">
    <location>
        <begin position="1"/>
        <end position="30"/>
    </location>
</feature>
<evidence type="ECO:0000313" key="2">
    <source>
        <dbReference type="Proteomes" id="UP000887581"/>
    </source>
</evidence>
<protein>
    <submittedName>
        <fullName evidence="3">Uncharacterized protein</fullName>
    </submittedName>
</protein>
<dbReference type="WBParaSite" id="sdigi.contig213.g6205.t1">
    <property type="protein sequence ID" value="sdigi.contig213.g6205.t1"/>
    <property type="gene ID" value="sdigi.contig213.g6205"/>
</dbReference>
<reference evidence="3" key="1">
    <citation type="submission" date="2022-11" db="UniProtKB">
        <authorList>
            <consortium name="WormBaseParasite"/>
        </authorList>
    </citation>
    <scope>IDENTIFICATION</scope>
</reference>
<evidence type="ECO:0000313" key="3">
    <source>
        <dbReference type="WBParaSite" id="sdigi.contig213.g6205.t1"/>
    </source>
</evidence>
<name>A0A915PRZ5_9BILA</name>
<evidence type="ECO:0000256" key="1">
    <source>
        <dbReference type="SAM" id="SignalP"/>
    </source>
</evidence>
<accession>A0A915PRZ5</accession>
<keyword evidence="2" id="KW-1185">Reference proteome</keyword>
<feature type="chain" id="PRO_5037226204" evidence="1">
    <location>
        <begin position="31"/>
        <end position="89"/>
    </location>
</feature>
<proteinExistence type="predicted"/>
<organism evidence="2 3">
    <name type="scientific">Setaria digitata</name>
    <dbReference type="NCBI Taxonomy" id="48799"/>
    <lineage>
        <taxon>Eukaryota</taxon>
        <taxon>Metazoa</taxon>
        <taxon>Ecdysozoa</taxon>
        <taxon>Nematoda</taxon>
        <taxon>Chromadorea</taxon>
        <taxon>Rhabditida</taxon>
        <taxon>Spirurina</taxon>
        <taxon>Spiruromorpha</taxon>
        <taxon>Filarioidea</taxon>
        <taxon>Setariidae</taxon>
        <taxon>Setaria</taxon>
    </lineage>
</organism>
<keyword evidence="1" id="KW-0732">Signal</keyword>
<dbReference type="Proteomes" id="UP000887581">
    <property type="component" value="Unplaced"/>
</dbReference>
<sequence length="89" mass="10012">MVYGTILLLLPLPLLFTITILNFQCQLVEANNDYFFRSPKWAHLGPSGGSLVSGRGNFRPGFSSSISDSRLYLSEPLFAFKVRIFEIPK</sequence>
<dbReference type="AlphaFoldDB" id="A0A915PRZ5"/>